<dbReference type="GO" id="GO:0005634">
    <property type="term" value="C:nucleus"/>
    <property type="evidence" value="ECO:0000318"/>
    <property type="project" value="GO_Central"/>
</dbReference>
<dbReference type="InParanoid" id="A0E7S1"/>
<dbReference type="GO" id="GO:0003697">
    <property type="term" value="F:single-stranded DNA binding"/>
    <property type="evidence" value="ECO:0000318"/>
    <property type="project" value="GO_Central"/>
</dbReference>
<dbReference type="GO" id="GO:0048256">
    <property type="term" value="F:flap endonuclease activity"/>
    <property type="evidence" value="ECO:0007669"/>
    <property type="project" value="UniProtKB-ARBA"/>
</dbReference>
<dbReference type="Gene3D" id="1.10.150.20">
    <property type="entry name" value="5' to 3' exonuclease, C-terminal subdomain"/>
    <property type="match status" value="1"/>
</dbReference>
<feature type="compositionally biased region" description="Polar residues" evidence="16">
    <location>
        <begin position="383"/>
        <end position="408"/>
    </location>
</feature>
<evidence type="ECO:0000256" key="6">
    <source>
        <dbReference type="ARBA" id="ARBA00022723"/>
    </source>
</evidence>
<dbReference type="eggNOG" id="KOG2520">
    <property type="taxonomic scope" value="Eukaryota"/>
</dbReference>
<evidence type="ECO:0000313" key="20">
    <source>
        <dbReference type="Proteomes" id="UP000000600"/>
    </source>
</evidence>
<keyword evidence="8" id="KW-0227">DNA damage</keyword>
<evidence type="ECO:0000256" key="1">
    <source>
        <dbReference type="ARBA" id="ARBA00001946"/>
    </source>
</evidence>
<feature type="coiled-coil region" evidence="15">
    <location>
        <begin position="295"/>
        <end position="322"/>
    </location>
</feature>
<accession>A0E7S1</accession>
<evidence type="ECO:0000313" key="19">
    <source>
        <dbReference type="EMBL" id="CAK91338.1"/>
    </source>
</evidence>
<dbReference type="KEGG" id="ptm:GSPATT00024066001"/>
<organism evidence="19 20">
    <name type="scientific">Paramecium tetraurelia</name>
    <dbReference type="NCBI Taxonomy" id="5888"/>
    <lineage>
        <taxon>Eukaryota</taxon>
        <taxon>Sar</taxon>
        <taxon>Alveolata</taxon>
        <taxon>Ciliophora</taxon>
        <taxon>Intramacronucleata</taxon>
        <taxon>Oligohymenophorea</taxon>
        <taxon>Peniculida</taxon>
        <taxon>Parameciidae</taxon>
        <taxon>Paramecium</taxon>
    </lineage>
</organism>
<sequence length="872" mass="102515">MGVYNLWKLLAAAGRNIDIASLRGLRVAIDVSIWMIKLLHGMSNSGVNFENVHLIGILKRIMFLLENGIKPVFVFDGPAPELKRQTLIKRAQQRQQYNINLQKLAEKYVVKLIEKGYDITQQNQELIEEIVFEDDSDSQLPPEEQEIIDQQNHEILNLQFAYLKGTTQGFHDLDLQTKEEIIEQLIEERQGQYAEDQSISLKRFLMNADQKEKIKQIRIEAVKQIETLRIEKILEQYNDKESELLREYLNKNEDLIIKMGQFGVNNVYVYLQDQEKRQELVKLLYGQQKKPKRKLKDYEIENEHLKNIREALKRRYRERLNEEVVPENPNQVEHQEVEDLMDKYDCFDLDLIEQKMDEEYRQLQQMKEDSSSQQIQQQCSFDNQENMQKVDQSQQESNKNQQDNNLPQVSEKDDSHTSDSDSESESDNAFVQQIQQKQFQNSSYHNSNSKLNQESINSNNLPKQYSLKEDLNNTNNFLSQDLQQQFLDLNPKQQQEIQQTKPTVQQNNIQNSNQIITDEQIDQLFTQADNNGEELDAYEMIDNIRRNQNLQSLDSVTMQQKFEDIRQLLALFGIPWIIAPGEAEAQCAYLQQNGLVDCVITEDSDVFLFGATKVLKGFFESKTSLVYYDTQYIKEDLGLNRDQLIYLALFLGSDYTLGIKGVGIVNAMEIVEVFDNVEALKRFTSWASKADVLLENASSHYENIPEKERIYKEFHKNYKKYWELPSDFPNIEVINGYMKPRVDESLEQFTWGQPAVEKIIEFCSQQLRYSQERVEETIKIPFQKIIQKEDQKKITDFFRVTSKIAIINSRRINQVVLNLNKPDQSRQNVQQKKKRKLLDEVKRQPDKRRDNSFDSSNINLDQFKFKKSLKKQ</sequence>
<dbReference type="SMART" id="SM00279">
    <property type="entry name" value="HhH2"/>
    <property type="match status" value="1"/>
</dbReference>
<dbReference type="Pfam" id="PF00752">
    <property type="entry name" value="XPG_N"/>
    <property type="match status" value="1"/>
</dbReference>
<keyword evidence="13" id="KW-0539">Nucleus</keyword>
<dbReference type="OrthoDB" id="31113at2759"/>
<dbReference type="InterPro" id="IPR008918">
    <property type="entry name" value="HhH2"/>
</dbReference>
<dbReference type="SUPFAM" id="SSF47807">
    <property type="entry name" value="5' to 3' exonuclease, C-terminal subdomain"/>
    <property type="match status" value="1"/>
</dbReference>
<keyword evidence="15" id="KW-0175">Coiled coil</keyword>
<evidence type="ECO:0000256" key="8">
    <source>
        <dbReference type="ARBA" id="ARBA00022763"/>
    </source>
</evidence>
<keyword evidence="7" id="KW-0255">Endonuclease</keyword>
<dbReference type="InterPro" id="IPR029060">
    <property type="entry name" value="PIN-like_dom_sf"/>
</dbReference>
<dbReference type="InterPro" id="IPR001044">
    <property type="entry name" value="XPG/Rad2_eukaryotes"/>
</dbReference>
<dbReference type="SMART" id="SM00485">
    <property type="entry name" value="XPGN"/>
    <property type="match status" value="1"/>
</dbReference>
<feature type="region of interest" description="Disordered" evidence="16">
    <location>
        <begin position="823"/>
        <end position="856"/>
    </location>
</feature>
<evidence type="ECO:0000256" key="4">
    <source>
        <dbReference type="ARBA" id="ARBA00022553"/>
    </source>
</evidence>
<dbReference type="InterPro" id="IPR006086">
    <property type="entry name" value="XPG-I_dom"/>
</dbReference>
<proteinExistence type="inferred from homology"/>
<feature type="domain" description="XPG-I" evidence="17">
    <location>
        <begin position="570"/>
        <end position="639"/>
    </location>
</feature>
<dbReference type="Pfam" id="PF00867">
    <property type="entry name" value="XPG_I"/>
    <property type="match status" value="1"/>
</dbReference>
<evidence type="ECO:0000256" key="3">
    <source>
        <dbReference type="ARBA" id="ARBA00005283"/>
    </source>
</evidence>
<keyword evidence="11" id="KW-0496">Mitochondrion</keyword>
<evidence type="ECO:0000256" key="2">
    <source>
        <dbReference type="ARBA" id="ARBA00004123"/>
    </source>
</evidence>
<evidence type="ECO:0000259" key="18">
    <source>
        <dbReference type="SMART" id="SM00485"/>
    </source>
</evidence>
<dbReference type="STRING" id="5888.A0E7S1"/>
<dbReference type="InterPro" id="IPR019974">
    <property type="entry name" value="XPG_CS"/>
</dbReference>
<evidence type="ECO:0000256" key="11">
    <source>
        <dbReference type="ARBA" id="ARBA00023128"/>
    </source>
</evidence>
<evidence type="ECO:0000256" key="14">
    <source>
        <dbReference type="ARBA" id="ARBA00038112"/>
    </source>
</evidence>
<evidence type="ECO:0000256" key="16">
    <source>
        <dbReference type="SAM" id="MobiDB-lite"/>
    </source>
</evidence>
<dbReference type="GeneID" id="5044520"/>
<gene>
    <name evidence="19" type="ORF">GSPATT00024066001</name>
</gene>
<evidence type="ECO:0000256" key="15">
    <source>
        <dbReference type="SAM" id="Coils"/>
    </source>
</evidence>
<dbReference type="AlphaFoldDB" id="A0E7S1"/>
<dbReference type="PANTHER" id="PTHR16171:SF7">
    <property type="entry name" value="DNA REPAIR PROTEIN RAD2"/>
    <property type="match status" value="1"/>
</dbReference>
<dbReference type="SUPFAM" id="SSF88723">
    <property type="entry name" value="PIN domain-like"/>
    <property type="match status" value="1"/>
</dbReference>
<dbReference type="PANTHER" id="PTHR16171">
    <property type="entry name" value="DNA REPAIR PROTEIN COMPLEMENTING XP-G CELLS-RELATED"/>
    <property type="match status" value="1"/>
</dbReference>
<evidence type="ECO:0000256" key="9">
    <source>
        <dbReference type="ARBA" id="ARBA00022801"/>
    </source>
</evidence>
<dbReference type="PRINTS" id="PR00853">
    <property type="entry name" value="XPGRADSUPER"/>
</dbReference>
<dbReference type="GO" id="GO:0006289">
    <property type="term" value="P:nucleotide-excision repair"/>
    <property type="evidence" value="ECO:0007669"/>
    <property type="project" value="InterPro"/>
</dbReference>
<dbReference type="Gene3D" id="3.40.50.1010">
    <property type="entry name" value="5'-nuclease"/>
    <property type="match status" value="2"/>
</dbReference>
<dbReference type="RefSeq" id="XP_001458735.1">
    <property type="nucleotide sequence ID" value="XM_001458698.1"/>
</dbReference>
<evidence type="ECO:0000256" key="13">
    <source>
        <dbReference type="ARBA" id="ARBA00023242"/>
    </source>
</evidence>
<keyword evidence="5" id="KW-0540">Nuclease</keyword>
<evidence type="ECO:0000259" key="17">
    <source>
        <dbReference type="SMART" id="SM00484"/>
    </source>
</evidence>
<dbReference type="FunFam" id="1.10.150.20:FF:000030">
    <property type="entry name" value="Flap endonuclease GEN-like 1"/>
    <property type="match status" value="1"/>
</dbReference>
<dbReference type="GO" id="GO:0004520">
    <property type="term" value="F:DNA endonuclease activity"/>
    <property type="evidence" value="ECO:0000318"/>
    <property type="project" value="GO_Central"/>
</dbReference>
<keyword evidence="12" id="KW-0234">DNA repair</keyword>
<dbReference type="CDD" id="cd09904">
    <property type="entry name" value="H3TH_XPG"/>
    <property type="match status" value="1"/>
</dbReference>
<keyword evidence="4" id="KW-0597">Phosphoprotein</keyword>
<keyword evidence="6" id="KW-0479">Metal-binding</keyword>
<dbReference type="CDD" id="cd09868">
    <property type="entry name" value="PIN_XPG_RAD2"/>
    <property type="match status" value="2"/>
</dbReference>
<feature type="region of interest" description="Disordered" evidence="16">
    <location>
        <begin position="383"/>
        <end position="430"/>
    </location>
</feature>
<dbReference type="PROSITE" id="PS00841">
    <property type="entry name" value="XPG_1"/>
    <property type="match status" value="1"/>
</dbReference>
<dbReference type="Proteomes" id="UP000000600">
    <property type="component" value="Unassembled WGS sequence"/>
</dbReference>
<comment type="cofactor">
    <cofactor evidence="1">
        <name>Mg(2+)</name>
        <dbReference type="ChEBI" id="CHEBI:18420"/>
    </cofactor>
</comment>
<dbReference type="InterPro" id="IPR036279">
    <property type="entry name" value="5-3_exonuclease_C_sf"/>
</dbReference>
<dbReference type="EMBL" id="CT868662">
    <property type="protein sequence ID" value="CAK91338.1"/>
    <property type="molecule type" value="Genomic_DNA"/>
</dbReference>
<dbReference type="SMART" id="SM00484">
    <property type="entry name" value="XPGI"/>
    <property type="match status" value="1"/>
</dbReference>
<keyword evidence="9" id="KW-0378">Hydrolase</keyword>
<feature type="compositionally biased region" description="Basic and acidic residues" evidence="16">
    <location>
        <begin position="837"/>
        <end position="852"/>
    </location>
</feature>
<evidence type="ECO:0000256" key="10">
    <source>
        <dbReference type="ARBA" id="ARBA00022842"/>
    </source>
</evidence>
<dbReference type="HOGENOM" id="CLU_329426_0_0_1"/>
<keyword evidence="10" id="KW-0460">Magnesium</keyword>
<dbReference type="PRINTS" id="PR00066">
    <property type="entry name" value="XRODRMPGMNTG"/>
</dbReference>
<dbReference type="GO" id="GO:0046872">
    <property type="term" value="F:metal ion binding"/>
    <property type="evidence" value="ECO:0007669"/>
    <property type="project" value="UniProtKB-KW"/>
</dbReference>
<dbReference type="OMA" id="MNIPLIR"/>
<name>A0E7S1_PARTE</name>
<comment type="subcellular location">
    <subcellularLocation>
        <location evidence="2">Nucleus</location>
    </subcellularLocation>
</comment>
<reference evidence="19 20" key="1">
    <citation type="journal article" date="2006" name="Nature">
        <title>Global trends of whole-genome duplications revealed by the ciliate Paramecium tetraurelia.</title>
        <authorList>
            <consortium name="Genoscope"/>
            <person name="Aury J.-M."/>
            <person name="Jaillon O."/>
            <person name="Duret L."/>
            <person name="Noel B."/>
            <person name="Jubin C."/>
            <person name="Porcel B.M."/>
            <person name="Segurens B."/>
            <person name="Daubin V."/>
            <person name="Anthouard V."/>
            <person name="Aiach N."/>
            <person name="Arnaiz O."/>
            <person name="Billaut A."/>
            <person name="Beisson J."/>
            <person name="Blanc I."/>
            <person name="Bouhouche K."/>
            <person name="Camara F."/>
            <person name="Duharcourt S."/>
            <person name="Guigo R."/>
            <person name="Gogendeau D."/>
            <person name="Katinka M."/>
            <person name="Keller A.-M."/>
            <person name="Kissmehl R."/>
            <person name="Klotz C."/>
            <person name="Koll F."/>
            <person name="Le Moue A."/>
            <person name="Lepere C."/>
            <person name="Malinsky S."/>
            <person name="Nowacki M."/>
            <person name="Nowak J.K."/>
            <person name="Plattner H."/>
            <person name="Poulain J."/>
            <person name="Ruiz F."/>
            <person name="Serrano V."/>
            <person name="Zagulski M."/>
            <person name="Dessen P."/>
            <person name="Betermier M."/>
            <person name="Weissenbach J."/>
            <person name="Scarpelli C."/>
            <person name="Schachter V."/>
            <person name="Sperling L."/>
            <person name="Meyer E."/>
            <person name="Cohen J."/>
            <person name="Wincker P."/>
        </authorList>
    </citation>
    <scope>NUCLEOTIDE SEQUENCE [LARGE SCALE GENOMIC DNA]</scope>
    <source>
        <strain evidence="19 20">Stock d4-2</strain>
    </source>
</reference>
<comment type="similarity">
    <text evidence="14">Belongs to the XPG/RAD2 endonuclease family. GEN subfamily.</text>
</comment>
<evidence type="ECO:0000256" key="12">
    <source>
        <dbReference type="ARBA" id="ARBA00023204"/>
    </source>
</evidence>
<evidence type="ECO:0000256" key="7">
    <source>
        <dbReference type="ARBA" id="ARBA00022759"/>
    </source>
</evidence>
<dbReference type="FunCoup" id="A0E7S1">
    <property type="interactions" value="423"/>
</dbReference>
<dbReference type="InterPro" id="IPR006084">
    <property type="entry name" value="XPG/Rad2"/>
</dbReference>
<protein>
    <submittedName>
        <fullName evidence="19">Uncharacterized protein</fullName>
    </submittedName>
</protein>
<feature type="domain" description="XPG N-terminal" evidence="18">
    <location>
        <begin position="1"/>
        <end position="97"/>
    </location>
</feature>
<evidence type="ECO:0000256" key="5">
    <source>
        <dbReference type="ARBA" id="ARBA00022722"/>
    </source>
</evidence>
<feature type="compositionally biased region" description="Basic and acidic residues" evidence="16">
    <location>
        <begin position="410"/>
        <end position="419"/>
    </location>
</feature>
<dbReference type="InterPro" id="IPR006085">
    <property type="entry name" value="XPG_DNA_repair_N"/>
</dbReference>
<comment type="similarity">
    <text evidence="3">Belongs to the XPG/RAD2 endonuclease family. XPG subfamily.</text>
</comment>
<keyword evidence="20" id="KW-1185">Reference proteome</keyword>